<evidence type="ECO:0000256" key="1">
    <source>
        <dbReference type="ARBA" id="ARBA00023157"/>
    </source>
</evidence>
<feature type="chain" id="PRO_5017025553" description="Saposin B-type domain-containing protein" evidence="2">
    <location>
        <begin position="18"/>
        <end position="106"/>
    </location>
</feature>
<gene>
    <name evidence="4" type="ORF">ANCCAN_01641</name>
</gene>
<feature type="signal peptide" evidence="2">
    <location>
        <begin position="1"/>
        <end position="17"/>
    </location>
</feature>
<proteinExistence type="predicted"/>
<dbReference type="Proteomes" id="UP000252519">
    <property type="component" value="Unassembled WGS sequence"/>
</dbReference>
<accession>A0A368H9A5</accession>
<evidence type="ECO:0000313" key="5">
    <source>
        <dbReference type="Proteomes" id="UP000252519"/>
    </source>
</evidence>
<comment type="caution">
    <text evidence="4">The sequence shown here is derived from an EMBL/GenBank/DDBJ whole genome shotgun (WGS) entry which is preliminary data.</text>
</comment>
<keyword evidence="2" id="KW-0732">Signal</keyword>
<dbReference type="SUPFAM" id="SSF47862">
    <property type="entry name" value="Saposin"/>
    <property type="match status" value="1"/>
</dbReference>
<dbReference type="InterPro" id="IPR011001">
    <property type="entry name" value="Saposin-like"/>
</dbReference>
<dbReference type="OrthoDB" id="5799972at2759"/>
<keyword evidence="5" id="KW-1185">Reference proteome</keyword>
<dbReference type="AlphaFoldDB" id="A0A368H9A5"/>
<evidence type="ECO:0000256" key="2">
    <source>
        <dbReference type="SAM" id="SignalP"/>
    </source>
</evidence>
<protein>
    <recommendedName>
        <fullName evidence="3">Saposin B-type domain-containing protein</fullName>
    </recommendedName>
</protein>
<name>A0A368H9A5_ANCCA</name>
<reference evidence="4 5" key="1">
    <citation type="submission" date="2014-10" db="EMBL/GenBank/DDBJ databases">
        <title>Draft genome of the hookworm Ancylostoma caninum.</title>
        <authorList>
            <person name="Mitreva M."/>
        </authorList>
    </citation>
    <scope>NUCLEOTIDE SEQUENCE [LARGE SCALE GENOMIC DNA]</scope>
    <source>
        <strain evidence="4 5">Baltimore</strain>
    </source>
</reference>
<dbReference type="PROSITE" id="PS50015">
    <property type="entry name" value="SAP_B"/>
    <property type="match status" value="1"/>
</dbReference>
<organism evidence="4 5">
    <name type="scientific">Ancylostoma caninum</name>
    <name type="common">Dog hookworm</name>
    <dbReference type="NCBI Taxonomy" id="29170"/>
    <lineage>
        <taxon>Eukaryota</taxon>
        <taxon>Metazoa</taxon>
        <taxon>Ecdysozoa</taxon>
        <taxon>Nematoda</taxon>
        <taxon>Chromadorea</taxon>
        <taxon>Rhabditida</taxon>
        <taxon>Rhabditina</taxon>
        <taxon>Rhabditomorpha</taxon>
        <taxon>Strongyloidea</taxon>
        <taxon>Ancylostomatidae</taxon>
        <taxon>Ancylostomatinae</taxon>
        <taxon>Ancylostoma</taxon>
    </lineage>
</organism>
<dbReference type="InterPro" id="IPR008139">
    <property type="entry name" value="SaposinB_dom"/>
</dbReference>
<feature type="domain" description="Saposin B-type" evidence="3">
    <location>
        <begin position="20"/>
        <end position="106"/>
    </location>
</feature>
<dbReference type="Gene3D" id="1.10.225.10">
    <property type="entry name" value="Saposin-like"/>
    <property type="match status" value="1"/>
</dbReference>
<evidence type="ECO:0000313" key="4">
    <source>
        <dbReference type="EMBL" id="RCN52209.1"/>
    </source>
</evidence>
<sequence length="106" mass="12073">MFGVVLVLVVLVPKSSPQNYDMECLWCINVVYSAEDYFGDDIVNATNQQLDDYFNRTCRLDRIKSPLLAAVCYEMFQNHQQALFNDLRNNASALQTCLDCGFCETA</sequence>
<evidence type="ECO:0000259" key="3">
    <source>
        <dbReference type="PROSITE" id="PS50015"/>
    </source>
</evidence>
<dbReference type="EMBL" id="JOJR01000008">
    <property type="protein sequence ID" value="RCN52209.1"/>
    <property type="molecule type" value="Genomic_DNA"/>
</dbReference>
<keyword evidence="1" id="KW-1015">Disulfide bond</keyword>